<comment type="caution">
    <text evidence="2">The sequence shown here is derived from an EMBL/GenBank/DDBJ whole genome shotgun (WGS) entry which is preliminary data.</text>
</comment>
<dbReference type="InParanoid" id="A0A482XPG7"/>
<sequence length="446" mass="50359">MSGVRLEIQWAPGLQDKFITWGTEIYLYGTSLRKDLNPNLKSHIVDISDTTVAQLLATNSNHHYVKCVDIYPKSDPDVLMAIGQANGKVTLTSFGPSIYDSMGLTGSEIPSKHARQCNAISWNPVDTNLIAVGLDKYRMEHSVMVWDVVKGSSRSGHYSSSSTEYPRPCSELGLSDTAHSLAWLRTQPRTLVIGMNNKHLKLIDARDSSKVVNSAPTKAVYGVVIAPFNDHQMASYFENQIVIWDMRSFDKPVLTLQQSKPVTKILWCPTRFNLLGSIQRDSAMINLHDVQQSVDDTEPSVLERMVQPGPEAQLTSFSWHPKDENRLLAITLNGAMVDYCVFERMTLNWATSSHLVWTYGRRTLKLLNEKHKVYDDLDDISGLMKRRAMNGYGLKGELWQNAELAENESLSHIWQWLHLSKSLVDDGTLEVTNTKHPGVRMMGRWK</sequence>
<dbReference type="PANTHER" id="PTHR16453:SF9">
    <property type="entry name" value="GATOR COMPLEX PROTEIN MIOS"/>
    <property type="match status" value="1"/>
</dbReference>
<name>A0A482XPG7_LAOST</name>
<keyword evidence="3" id="KW-1185">Reference proteome</keyword>
<feature type="domain" description="MIOS-like alpha-solenoid" evidence="1">
    <location>
        <begin position="384"/>
        <end position="441"/>
    </location>
</feature>
<protein>
    <recommendedName>
        <fullName evidence="1">MIOS-like alpha-solenoid domain-containing protein</fullName>
    </recommendedName>
</protein>
<dbReference type="InterPro" id="IPR037593">
    <property type="entry name" value="MIOS/Sea4"/>
</dbReference>
<evidence type="ECO:0000313" key="2">
    <source>
        <dbReference type="EMBL" id="RZF47041.1"/>
    </source>
</evidence>
<dbReference type="EMBL" id="QKKF02004942">
    <property type="protein sequence ID" value="RZF47041.1"/>
    <property type="molecule type" value="Genomic_DNA"/>
</dbReference>
<organism evidence="2 3">
    <name type="scientific">Laodelphax striatellus</name>
    <name type="common">Small brown planthopper</name>
    <name type="synonym">Delphax striatella</name>
    <dbReference type="NCBI Taxonomy" id="195883"/>
    <lineage>
        <taxon>Eukaryota</taxon>
        <taxon>Metazoa</taxon>
        <taxon>Ecdysozoa</taxon>
        <taxon>Arthropoda</taxon>
        <taxon>Hexapoda</taxon>
        <taxon>Insecta</taxon>
        <taxon>Pterygota</taxon>
        <taxon>Neoptera</taxon>
        <taxon>Paraneoptera</taxon>
        <taxon>Hemiptera</taxon>
        <taxon>Auchenorrhyncha</taxon>
        <taxon>Fulgoroidea</taxon>
        <taxon>Delphacidae</taxon>
        <taxon>Criomorphinae</taxon>
        <taxon>Laodelphax</taxon>
    </lineage>
</organism>
<proteinExistence type="predicted"/>
<dbReference type="GO" id="GO:0005737">
    <property type="term" value="C:cytoplasm"/>
    <property type="evidence" value="ECO:0007669"/>
    <property type="project" value="TreeGrafter"/>
</dbReference>
<dbReference type="InterPro" id="IPR049092">
    <property type="entry name" value="MIOS_a-sol"/>
</dbReference>
<gene>
    <name evidence="2" type="ORF">LSTR_LSTR012618</name>
</gene>
<dbReference type="InterPro" id="IPR015943">
    <property type="entry name" value="WD40/YVTN_repeat-like_dom_sf"/>
</dbReference>
<dbReference type="GO" id="GO:0034198">
    <property type="term" value="P:cellular response to amino acid starvation"/>
    <property type="evidence" value="ECO:0007669"/>
    <property type="project" value="TreeGrafter"/>
</dbReference>
<reference evidence="2 3" key="1">
    <citation type="journal article" date="2017" name="Gigascience">
        <title>Genome sequence of the small brown planthopper, Laodelphax striatellus.</title>
        <authorList>
            <person name="Zhu J."/>
            <person name="Jiang F."/>
            <person name="Wang X."/>
            <person name="Yang P."/>
            <person name="Bao Y."/>
            <person name="Zhao W."/>
            <person name="Wang W."/>
            <person name="Lu H."/>
            <person name="Wang Q."/>
            <person name="Cui N."/>
            <person name="Li J."/>
            <person name="Chen X."/>
            <person name="Luo L."/>
            <person name="Yu J."/>
            <person name="Kang L."/>
            <person name="Cui F."/>
        </authorList>
    </citation>
    <scope>NUCLEOTIDE SEQUENCE [LARGE SCALE GENOMIC DNA]</scope>
    <source>
        <strain evidence="2">Lst14</strain>
    </source>
</reference>
<dbReference type="Pfam" id="PF21720">
    <property type="entry name" value="MIOS_WD40"/>
    <property type="match status" value="1"/>
</dbReference>
<dbReference type="PANTHER" id="PTHR16453">
    <property type="entry name" value="WD40 DOMAIN-CONTAINING PROTEIN MIO FAMILY MEMBER"/>
    <property type="match status" value="1"/>
</dbReference>
<dbReference type="GO" id="GO:1904263">
    <property type="term" value="P:positive regulation of TORC1 signaling"/>
    <property type="evidence" value="ECO:0007669"/>
    <property type="project" value="TreeGrafter"/>
</dbReference>
<dbReference type="InterPro" id="IPR036322">
    <property type="entry name" value="WD40_repeat_dom_sf"/>
</dbReference>
<evidence type="ECO:0000313" key="3">
    <source>
        <dbReference type="Proteomes" id="UP000291343"/>
    </source>
</evidence>
<dbReference type="AlphaFoldDB" id="A0A482XPG7"/>
<evidence type="ECO:0000259" key="1">
    <source>
        <dbReference type="Pfam" id="PF21719"/>
    </source>
</evidence>
<dbReference type="Pfam" id="PF21719">
    <property type="entry name" value="MIOS_a-sol"/>
    <property type="match status" value="1"/>
</dbReference>
<dbReference type="SMR" id="A0A482XPG7"/>
<accession>A0A482XPG7</accession>
<dbReference type="Proteomes" id="UP000291343">
    <property type="component" value="Unassembled WGS sequence"/>
</dbReference>
<dbReference type="SUPFAM" id="SSF50978">
    <property type="entry name" value="WD40 repeat-like"/>
    <property type="match status" value="1"/>
</dbReference>
<dbReference type="OrthoDB" id="341486at2759"/>
<dbReference type="STRING" id="195883.A0A482XPG7"/>
<dbReference type="Gene3D" id="2.130.10.10">
    <property type="entry name" value="YVTN repeat-like/Quinoprotein amine dehydrogenase"/>
    <property type="match status" value="1"/>
</dbReference>